<feature type="region of interest" description="Disordered" evidence="6">
    <location>
        <begin position="700"/>
        <end position="883"/>
    </location>
</feature>
<evidence type="ECO:0000313" key="9">
    <source>
        <dbReference type="Proteomes" id="UP000663827"/>
    </source>
</evidence>
<dbReference type="Pfam" id="PF01602">
    <property type="entry name" value="Adaptin_N"/>
    <property type="match status" value="1"/>
</dbReference>
<dbReference type="InterPro" id="IPR002553">
    <property type="entry name" value="Clathrin/coatomer_adapt-like_N"/>
</dbReference>
<evidence type="ECO:0000256" key="2">
    <source>
        <dbReference type="ARBA" id="ARBA00006613"/>
    </source>
</evidence>
<dbReference type="SUPFAM" id="SSF48371">
    <property type="entry name" value="ARM repeat"/>
    <property type="match status" value="1"/>
</dbReference>
<sequence>MALNSIQENASRLGMRIQESLSEHTRDLALVGRSANASYFDSAEDKIKQISTQLASNSDRDKLDAMKRLIALVSKGRNVSEFFAQVVLNVASPNLEIRKLVYIYLIRHAASEPDLTLLSINTFQKDLADPNPLIRAMALRVLSAIGVPMTGNVVAMGIKKCATDPSPYVRKAAALAIPKCYALDISLHGTLLSTLNLLLRNHSPLSVGAVARAFSILCPHKLELLHPHYRRLCKVLVDADEWGQVELLDLLGRYARTMLSRPVEGLKELVGKNAEVELLDLLGRYARAMLSRPVEGLKELVGKSAESTDDVEKFLDDAPPISFEALDPDLLLLLKSSENLLHSRNPAVVLSVARIYWYIAPSSYRPKIVAPLLRLLHVSPEVERVVVENLGIIAQEQPSLLKSYISRFFVRSSDPSSTKIAKLRILLALVDASNVGLILNECKDYVYDEDERFGRAAADAIGRCARVVPDASGQCVAALLGLSDSGDDTATTASVLSLRTLLQTQSDNTIVEVVRTLARRVEVIKHPEARACVVWLIGQYAGNLTGSASRSPFAIEGIAEWAPDVLRIMAKRFTTESDAPKLATLTLAAKLLTLSPHSAILQKLTSYVLALARWDTSYDVRDRARWIGGLVRGFLKTEESQEGESDEERTEGESGVVLRPEQVRVVLFEGKAGVADLPLWKERDRTRVLGSLSLVTGVRDFTGTGTGRPLPDWCEEPTDGELRDTEDDNKPAPPPAPTFLSSQNIGSHGVPTPRSGARTPIILTPTNNAAPSTAKGLPGPDLDDFYAAAGSSEGSESEEESEEETEDEDDEDEQDGEGEEEGSDEGEEEEDSEENENENENKEKPDNHENDLPPREAAVHTSSLATDPVGNVGEDAVWGSSPR</sequence>
<dbReference type="InterPro" id="IPR016024">
    <property type="entry name" value="ARM-type_fold"/>
</dbReference>
<comment type="similarity">
    <text evidence="2">Belongs to the adaptor complexes large subunit family.</text>
</comment>
<accession>A0A8H3E6P7</accession>
<feature type="compositionally biased region" description="Basic and acidic residues" evidence="6">
    <location>
        <begin position="839"/>
        <end position="858"/>
    </location>
</feature>
<keyword evidence="4" id="KW-0653">Protein transport</keyword>
<dbReference type="InterPro" id="IPR011989">
    <property type="entry name" value="ARM-like"/>
</dbReference>
<evidence type="ECO:0000256" key="4">
    <source>
        <dbReference type="ARBA" id="ARBA00022927"/>
    </source>
</evidence>
<dbReference type="GO" id="GO:0016192">
    <property type="term" value="P:vesicle-mediated transport"/>
    <property type="evidence" value="ECO:0007669"/>
    <property type="project" value="InterPro"/>
</dbReference>
<feature type="compositionally biased region" description="Acidic residues" evidence="6">
    <location>
        <begin position="713"/>
        <end position="727"/>
    </location>
</feature>
<dbReference type="AlphaFoldDB" id="A0A8H3E6P7"/>
<dbReference type="InterPro" id="IPR026740">
    <property type="entry name" value="AP3_beta"/>
</dbReference>
<dbReference type="GO" id="GO:0012505">
    <property type="term" value="C:endomembrane system"/>
    <property type="evidence" value="ECO:0007669"/>
    <property type="project" value="UniProtKB-SubCell"/>
</dbReference>
<dbReference type="Gene3D" id="1.25.10.10">
    <property type="entry name" value="Leucine-rich Repeat Variant"/>
    <property type="match status" value="1"/>
</dbReference>
<evidence type="ECO:0000256" key="5">
    <source>
        <dbReference type="ARBA" id="ARBA00023136"/>
    </source>
</evidence>
<comment type="caution">
    <text evidence="8">The sequence shown here is derived from an EMBL/GenBank/DDBJ whole genome shotgun (WGS) entry which is preliminary data.</text>
</comment>
<reference evidence="8" key="1">
    <citation type="submission" date="2021-01" db="EMBL/GenBank/DDBJ databases">
        <authorList>
            <person name="Kaushik A."/>
        </authorList>
    </citation>
    <scope>NUCLEOTIDE SEQUENCE</scope>
    <source>
        <strain evidence="8">AG5</strain>
    </source>
</reference>
<keyword evidence="5" id="KW-0472">Membrane</keyword>
<evidence type="ECO:0000313" key="8">
    <source>
        <dbReference type="EMBL" id="CAE7219719.1"/>
    </source>
</evidence>
<name>A0A8H3E6P7_9AGAM</name>
<protein>
    <recommendedName>
        <fullName evidence="7">Clathrin/coatomer adaptor adaptin-like N-terminal domain-containing protein</fullName>
    </recommendedName>
</protein>
<evidence type="ECO:0000256" key="1">
    <source>
        <dbReference type="ARBA" id="ARBA00004308"/>
    </source>
</evidence>
<dbReference type="PANTHER" id="PTHR11134">
    <property type="entry name" value="ADAPTOR COMPLEX SUBUNIT BETA FAMILY MEMBER"/>
    <property type="match status" value="1"/>
</dbReference>
<keyword evidence="3" id="KW-0813">Transport</keyword>
<dbReference type="Proteomes" id="UP000663827">
    <property type="component" value="Unassembled WGS sequence"/>
</dbReference>
<evidence type="ECO:0000256" key="6">
    <source>
        <dbReference type="SAM" id="MobiDB-lite"/>
    </source>
</evidence>
<comment type="subcellular location">
    <subcellularLocation>
        <location evidence="1">Endomembrane system</location>
    </subcellularLocation>
</comment>
<feature type="domain" description="Clathrin/coatomer adaptor adaptin-like N-terminal" evidence="7">
    <location>
        <begin position="47"/>
        <end position="628"/>
    </location>
</feature>
<dbReference type="PIRSF" id="PIRSF037096">
    <property type="entry name" value="AP3_complex_beta"/>
    <property type="match status" value="1"/>
</dbReference>
<dbReference type="GO" id="GO:0030123">
    <property type="term" value="C:AP-3 adaptor complex"/>
    <property type="evidence" value="ECO:0007669"/>
    <property type="project" value="InterPro"/>
</dbReference>
<dbReference type="GO" id="GO:0006886">
    <property type="term" value="P:intracellular protein transport"/>
    <property type="evidence" value="ECO:0007669"/>
    <property type="project" value="InterPro"/>
</dbReference>
<gene>
    <name evidence="8" type="ORF">RDB_LOCUS165148</name>
</gene>
<evidence type="ECO:0000259" key="7">
    <source>
        <dbReference type="Pfam" id="PF01602"/>
    </source>
</evidence>
<organism evidence="8 9">
    <name type="scientific">Rhizoctonia solani</name>
    <dbReference type="NCBI Taxonomy" id="456999"/>
    <lineage>
        <taxon>Eukaryota</taxon>
        <taxon>Fungi</taxon>
        <taxon>Dikarya</taxon>
        <taxon>Basidiomycota</taxon>
        <taxon>Agaricomycotina</taxon>
        <taxon>Agaricomycetes</taxon>
        <taxon>Cantharellales</taxon>
        <taxon>Ceratobasidiaceae</taxon>
        <taxon>Rhizoctonia</taxon>
    </lineage>
</organism>
<dbReference type="EMBL" id="CAJNJQ010005541">
    <property type="protein sequence ID" value="CAE7219719.1"/>
    <property type="molecule type" value="Genomic_DNA"/>
</dbReference>
<dbReference type="InterPro" id="IPR026739">
    <property type="entry name" value="AP_beta"/>
</dbReference>
<feature type="compositionally biased region" description="Acidic residues" evidence="6">
    <location>
        <begin position="795"/>
        <end position="838"/>
    </location>
</feature>
<evidence type="ECO:0000256" key="3">
    <source>
        <dbReference type="ARBA" id="ARBA00022448"/>
    </source>
</evidence>
<proteinExistence type="inferred from homology"/>